<gene>
    <name evidence="1" type="ORF">ACFFUU_09185</name>
</gene>
<comment type="caution">
    <text evidence="1">The sequence shown here is derived from an EMBL/GenBank/DDBJ whole genome shotgun (WGS) entry which is preliminary data.</text>
</comment>
<dbReference type="Proteomes" id="UP001589576">
    <property type="component" value="Unassembled WGS sequence"/>
</dbReference>
<sequence>MRKQDVIRIYKHSDGTLVTKGLEKVAYMQRDKTEFGEYGITSNLVNDLKTLITEFSERLTDVEALGDQTGVTENKDAKAEEIRTVIRGIMGRVVLVYPFGSPKYKKFGTEELARQTDADLLITAKRVVRVGNEFMGELTANGLTPAILDSLTALTEEFTTLIVDMKMEIGRRDIEQEDRVEAGNAIYTTLVKYTNTGQTIWETTDLAKFNDYVLYNTISGEDETPPPPATPEL</sequence>
<dbReference type="EMBL" id="JBHMFB010000016">
    <property type="protein sequence ID" value="MFB9089773.1"/>
    <property type="molecule type" value="Genomic_DNA"/>
</dbReference>
<protein>
    <submittedName>
        <fullName evidence="1">Uncharacterized protein</fullName>
    </submittedName>
</protein>
<evidence type="ECO:0000313" key="1">
    <source>
        <dbReference type="EMBL" id="MFB9089773.1"/>
    </source>
</evidence>
<organism evidence="1 2">
    <name type="scientific">Flavobacterium paronense</name>
    <dbReference type="NCBI Taxonomy" id="1392775"/>
    <lineage>
        <taxon>Bacteria</taxon>
        <taxon>Pseudomonadati</taxon>
        <taxon>Bacteroidota</taxon>
        <taxon>Flavobacteriia</taxon>
        <taxon>Flavobacteriales</taxon>
        <taxon>Flavobacteriaceae</taxon>
        <taxon>Flavobacterium</taxon>
    </lineage>
</organism>
<name>A0ABV5GF84_9FLAO</name>
<proteinExistence type="predicted"/>
<reference evidence="1 2" key="1">
    <citation type="submission" date="2024-09" db="EMBL/GenBank/DDBJ databases">
        <authorList>
            <person name="Sun Q."/>
            <person name="Mori K."/>
        </authorList>
    </citation>
    <scope>NUCLEOTIDE SEQUENCE [LARGE SCALE GENOMIC DNA]</scope>
    <source>
        <strain evidence="1 2">CECT 8460</strain>
    </source>
</reference>
<dbReference type="RefSeq" id="WP_290286852.1">
    <property type="nucleotide sequence ID" value="NZ_JAUFQN010000019.1"/>
</dbReference>
<accession>A0ABV5GF84</accession>
<keyword evidence="2" id="KW-1185">Reference proteome</keyword>
<evidence type="ECO:0000313" key="2">
    <source>
        <dbReference type="Proteomes" id="UP001589576"/>
    </source>
</evidence>